<evidence type="ECO:0000259" key="2">
    <source>
        <dbReference type="Pfam" id="PF23622"/>
    </source>
</evidence>
<dbReference type="OrthoDB" id="1304049at2759"/>
<keyword evidence="1" id="KW-0472">Membrane</keyword>
<reference evidence="3 4" key="1">
    <citation type="journal article" date="2018" name="Mol. Plant">
        <title>The genome of Artemisia annua provides insight into the evolution of Asteraceae family and artemisinin biosynthesis.</title>
        <authorList>
            <person name="Shen Q."/>
            <person name="Zhang L."/>
            <person name="Liao Z."/>
            <person name="Wang S."/>
            <person name="Yan T."/>
            <person name="Shi P."/>
            <person name="Liu M."/>
            <person name="Fu X."/>
            <person name="Pan Q."/>
            <person name="Wang Y."/>
            <person name="Lv Z."/>
            <person name="Lu X."/>
            <person name="Zhang F."/>
            <person name="Jiang W."/>
            <person name="Ma Y."/>
            <person name="Chen M."/>
            <person name="Hao X."/>
            <person name="Li L."/>
            <person name="Tang Y."/>
            <person name="Lv G."/>
            <person name="Zhou Y."/>
            <person name="Sun X."/>
            <person name="Brodelius P.E."/>
            <person name="Rose J.K.C."/>
            <person name="Tang K."/>
        </authorList>
    </citation>
    <scope>NUCLEOTIDE SEQUENCE [LARGE SCALE GENOMIC DNA]</scope>
    <source>
        <strain evidence="4">cv. Huhao1</strain>
        <tissue evidence="3">Leaf</tissue>
    </source>
</reference>
<keyword evidence="1" id="KW-0812">Transmembrane</keyword>
<feature type="transmembrane region" description="Helical" evidence="1">
    <location>
        <begin position="111"/>
        <end position="131"/>
    </location>
</feature>
<dbReference type="InterPro" id="IPR053772">
    <property type="entry name" value="At1g61320/At1g61330-like"/>
</dbReference>
<keyword evidence="4" id="KW-1185">Reference proteome</keyword>
<sequence length="635" mass="71881">MKRLEATGEYTEDEINALARGGKLRGHIPGVGRVLPSRATSRPSMPAPNKSFKSTQRKVDFMMSLFRSDDKYSDMFKEFESGGASGSGGCGDDILASDNDLVQYYAHCKHLGFPIIIVEILLFSVQVWWVYYRLLVQAAPKIFFLGFPSDFVARDSSTNVDKSDERGNKYVEYTISRFSQQNVTSAHTLDIVTSLEHPTEVGIIDRCLDLVIKSGVKVLGISIINPSHGHQLLPMYDVSDKVLSASSLSYLTLINCKLASSLIGDAVKFKSMELLNLHYIQIDAEVFRHLITSCPILTELCVGNWCGVNRFYVYGLQNLELVRIRFWGDLERIDIEAPNLWYLCLDTEDTWAPSVNVASCRKLTKLDYYGYPSLTSGGLVNLSSDFPFIEELFLSPSDECNSLNLSSHSLRMFKLESNCDLEKIDINAPNLLLFICKGYRRYRSLKRDSLPSKARMECHPDDVVDSLWFQSLRRFLEKKIGFKELKLSMSAGLIDVEELTVIGLSPYELDHVELELYIEEVPVYESVLGAVLWCCRPESLSLELNSSCTDIDKWSHIIKFTYKKLLQQENQGKINVQIVLTSASKTKKHFSDLNSLLTASPCDQQAETITFIKKEVVKKEEDDQTVKRSMNMEMA</sequence>
<evidence type="ECO:0000313" key="4">
    <source>
        <dbReference type="Proteomes" id="UP000245207"/>
    </source>
</evidence>
<accession>A0A2U1KSS9</accession>
<dbReference type="PANTHER" id="PTHR34145">
    <property type="entry name" value="OS02G0105600 PROTEIN"/>
    <property type="match status" value="1"/>
</dbReference>
<dbReference type="InterPro" id="IPR032675">
    <property type="entry name" value="LRR_dom_sf"/>
</dbReference>
<dbReference type="PANTHER" id="PTHR34145:SF28">
    <property type="entry name" value="F-BOX DOMAIN-CONTAINING PROTEIN"/>
    <property type="match status" value="1"/>
</dbReference>
<dbReference type="InterPro" id="IPR055357">
    <property type="entry name" value="LRR_At1g61320_AtMIF1"/>
</dbReference>
<name>A0A2U1KSS9_ARTAN</name>
<dbReference type="STRING" id="35608.A0A2U1KSS9"/>
<dbReference type="SUPFAM" id="SSF52047">
    <property type="entry name" value="RNI-like"/>
    <property type="match status" value="1"/>
</dbReference>
<protein>
    <submittedName>
        <fullName evidence="3">F-box domain, Leucine-rich repeat domain, L domain-like protein</fullName>
    </submittedName>
</protein>
<dbReference type="Pfam" id="PF23622">
    <property type="entry name" value="LRR_At1g61320_AtMIF1"/>
    <property type="match status" value="1"/>
</dbReference>
<evidence type="ECO:0000256" key="1">
    <source>
        <dbReference type="SAM" id="Phobius"/>
    </source>
</evidence>
<proteinExistence type="predicted"/>
<comment type="caution">
    <text evidence="3">The sequence shown here is derived from an EMBL/GenBank/DDBJ whole genome shotgun (WGS) entry which is preliminary data.</text>
</comment>
<keyword evidence="1" id="KW-1133">Transmembrane helix</keyword>
<organism evidence="3 4">
    <name type="scientific">Artemisia annua</name>
    <name type="common">Sweet wormwood</name>
    <dbReference type="NCBI Taxonomy" id="35608"/>
    <lineage>
        <taxon>Eukaryota</taxon>
        <taxon>Viridiplantae</taxon>
        <taxon>Streptophyta</taxon>
        <taxon>Embryophyta</taxon>
        <taxon>Tracheophyta</taxon>
        <taxon>Spermatophyta</taxon>
        <taxon>Magnoliopsida</taxon>
        <taxon>eudicotyledons</taxon>
        <taxon>Gunneridae</taxon>
        <taxon>Pentapetalae</taxon>
        <taxon>asterids</taxon>
        <taxon>campanulids</taxon>
        <taxon>Asterales</taxon>
        <taxon>Asteraceae</taxon>
        <taxon>Asteroideae</taxon>
        <taxon>Anthemideae</taxon>
        <taxon>Artemisiinae</taxon>
        <taxon>Artemisia</taxon>
    </lineage>
</organism>
<gene>
    <name evidence="3" type="ORF">CTI12_AA568600</name>
</gene>
<dbReference type="EMBL" id="PKPP01014313">
    <property type="protein sequence ID" value="PWA39805.1"/>
    <property type="molecule type" value="Genomic_DNA"/>
</dbReference>
<dbReference type="AlphaFoldDB" id="A0A2U1KSS9"/>
<evidence type="ECO:0000313" key="3">
    <source>
        <dbReference type="EMBL" id="PWA39805.1"/>
    </source>
</evidence>
<dbReference type="Gene3D" id="3.80.10.10">
    <property type="entry name" value="Ribonuclease Inhibitor"/>
    <property type="match status" value="1"/>
</dbReference>
<dbReference type="Proteomes" id="UP000245207">
    <property type="component" value="Unassembled WGS sequence"/>
</dbReference>
<feature type="domain" description="At1g61320/AtMIF1 LRR" evidence="2">
    <location>
        <begin position="189"/>
        <end position="399"/>
    </location>
</feature>